<accession>A0A2U3Q2J7</accession>
<feature type="transmembrane region" description="Helical" evidence="1">
    <location>
        <begin position="259"/>
        <end position="283"/>
    </location>
</feature>
<dbReference type="Proteomes" id="UP000246085">
    <property type="component" value="Chromosome BRAD3257"/>
</dbReference>
<sequence length="512" mass="53565">MDNLQELLHGFTIAVTVPHLALMAVGVLLGILVGVLPGLGAPNGVSLLLPLTFGMQPVSAIILLSSMYWGALFGGSVTSILFNIPGEPSSVATTFDGYPMARDGRPTTALATAFGSAAFGALIGVILITFLASWVAQVALAFGPAEYFAVYFLAFASFVGMGGAAPVKTVVALAIGFAIAAIGIDTVSGSVRLTMGVDELVKGVSFVVAVMGLFGIGELLVAVEEEFHARAVSSKIDWREVFRAVGRLPRHGVALLRSAAIGCWMGITPGGPTAASFMSYGIARRFSRRGRHFGTGEVEGIISPETADHAAGTSALLPMLSLGIPGSATAAVMMGGLMIWGLNPGPMLFVDSKDFVWGLIASMYVGNIVAVALVLMTVPVFAALMRIPFVVIAPLIVIICVVGAYSVSNSYLDVVMMLGFGIVGYLFKKLFYPLAPLVLAIVIGDKAEDAFRQSMLISKGSLSIFFANKLVTCLIVGGIALLLLPLVLQLTRLWRRPASPAIDTPAQEKVII</sequence>
<feature type="transmembrane region" description="Helical" evidence="1">
    <location>
        <begin position="322"/>
        <end position="343"/>
    </location>
</feature>
<feature type="domain" description="DUF112" evidence="2">
    <location>
        <begin position="20"/>
        <end position="439"/>
    </location>
</feature>
<dbReference type="KEGG" id="bvz:BRAD3257_4662"/>
<evidence type="ECO:0000313" key="3">
    <source>
        <dbReference type="EMBL" id="SPP95643.1"/>
    </source>
</evidence>
<feature type="transmembrane region" description="Helical" evidence="1">
    <location>
        <begin position="171"/>
        <end position="191"/>
    </location>
</feature>
<feature type="transmembrane region" description="Helical" evidence="1">
    <location>
        <begin position="47"/>
        <end position="69"/>
    </location>
</feature>
<feature type="transmembrane region" description="Helical" evidence="1">
    <location>
        <begin position="414"/>
        <end position="443"/>
    </location>
</feature>
<keyword evidence="1" id="KW-0812">Transmembrane</keyword>
<dbReference type="Pfam" id="PF01970">
    <property type="entry name" value="TctA"/>
    <property type="match status" value="1"/>
</dbReference>
<evidence type="ECO:0000259" key="2">
    <source>
        <dbReference type="Pfam" id="PF01970"/>
    </source>
</evidence>
<dbReference type="OrthoDB" id="7323395at2"/>
<dbReference type="PANTHER" id="PTHR35342">
    <property type="entry name" value="TRICARBOXYLIC TRANSPORT PROTEIN"/>
    <property type="match status" value="1"/>
</dbReference>
<feature type="transmembrane region" description="Helical" evidence="1">
    <location>
        <begin position="464"/>
        <end position="488"/>
    </location>
</feature>
<organism evidence="3 4">
    <name type="scientific">Bradyrhizobium vignae</name>
    <dbReference type="NCBI Taxonomy" id="1549949"/>
    <lineage>
        <taxon>Bacteria</taxon>
        <taxon>Pseudomonadati</taxon>
        <taxon>Pseudomonadota</taxon>
        <taxon>Alphaproteobacteria</taxon>
        <taxon>Hyphomicrobiales</taxon>
        <taxon>Nitrobacteraceae</taxon>
        <taxon>Bradyrhizobium</taxon>
    </lineage>
</organism>
<proteinExistence type="predicted"/>
<feature type="transmembrane region" description="Helical" evidence="1">
    <location>
        <begin position="20"/>
        <end position="40"/>
    </location>
</feature>
<keyword evidence="1" id="KW-0472">Membrane</keyword>
<evidence type="ECO:0000256" key="1">
    <source>
        <dbReference type="SAM" id="Phobius"/>
    </source>
</evidence>
<dbReference type="RefSeq" id="WP_122403375.1">
    <property type="nucleotide sequence ID" value="NZ_LS398110.1"/>
</dbReference>
<feature type="transmembrane region" description="Helical" evidence="1">
    <location>
        <begin position="109"/>
        <end position="135"/>
    </location>
</feature>
<protein>
    <recommendedName>
        <fullName evidence="2">DUF112 domain-containing protein</fullName>
    </recommendedName>
</protein>
<dbReference type="AlphaFoldDB" id="A0A2U3Q2J7"/>
<dbReference type="EMBL" id="LS398110">
    <property type="protein sequence ID" value="SPP95643.1"/>
    <property type="molecule type" value="Genomic_DNA"/>
</dbReference>
<evidence type="ECO:0000313" key="4">
    <source>
        <dbReference type="Proteomes" id="UP000246085"/>
    </source>
</evidence>
<dbReference type="InterPro" id="IPR002823">
    <property type="entry name" value="DUF112_TM"/>
</dbReference>
<name>A0A2U3Q2J7_9BRAD</name>
<keyword evidence="1" id="KW-1133">Transmembrane helix</keyword>
<feature type="transmembrane region" description="Helical" evidence="1">
    <location>
        <begin position="203"/>
        <end position="223"/>
    </location>
</feature>
<feature type="transmembrane region" description="Helical" evidence="1">
    <location>
        <begin position="355"/>
        <end position="375"/>
    </location>
</feature>
<reference evidence="3 4" key="1">
    <citation type="submission" date="2018-03" db="EMBL/GenBank/DDBJ databases">
        <authorList>
            <person name="Gully D."/>
        </authorList>
    </citation>
    <scope>NUCLEOTIDE SEQUENCE [LARGE SCALE GENOMIC DNA]</scope>
    <source>
        <strain evidence="3">ORS3257</strain>
    </source>
</reference>
<feature type="transmembrane region" description="Helical" evidence="1">
    <location>
        <begin position="147"/>
        <end position="165"/>
    </location>
</feature>
<accession>A0A4V1KYD6</accession>
<gene>
    <name evidence="3" type="ORF">BRAD3257_4662</name>
</gene>
<feature type="transmembrane region" description="Helical" evidence="1">
    <location>
        <begin position="387"/>
        <end position="408"/>
    </location>
</feature>
<dbReference type="PANTHER" id="PTHR35342:SF1">
    <property type="entry name" value="BLR4373 PROTEIN"/>
    <property type="match status" value="1"/>
</dbReference>